<accession>A0A239J9R6</accession>
<evidence type="ECO:0000313" key="5">
    <source>
        <dbReference type="Proteomes" id="UP000198327"/>
    </source>
</evidence>
<protein>
    <submittedName>
        <fullName evidence="4">NADH-FMN oxidoreductase RutF, flavin reductase (DIM6/NTAB) family</fullName>
    </submittedName>
</protein>
<dbReference type="Gene3D" id="2.30.110.10">
    <property type="entry name" value="Electron Transport, Fmn-binding Protein, Chain A"/>
    <property type="match status" value="1"/>
</dbReference>
<reference evidence="5" key="1">
    <citation type="submission" date="2017-06" db="EMBL/GenBank/DDBJ databases">
        <authorList>
            <person name="Varghese N."/>
            <person name="Submissions S."/>
        </authorList>
    </citation>
    <scope>NUCLEOTIDE SEQUENCE [LARGE SCALE GENOMIC DNA]</scope>
    <source>
        <strain evidence="5">JCM 23211</strain>
    </source>
</reference>
<comment type="similarity">
    <text evidence="1">Belongs to the non-flavoprotein flavin reductase family.</text>
</comment>
<sequence>MGQRLDLYRNLENGYLMTLATTELDSGALRAAFGQFPSGVVALCAEIDGVPVGMAASSFVAVSMDPPLVAFCVQNTSTTWPKFVAAERIGISVLGEAHDVAARTLAAKTGNRFEGLDVTTTDDGAVFIGGASMWLDATVTEEVPAGDHAIVLMRINELEIKDVAPIVFHGSKFRRLAVEVG</sequence>
<evidence type="ECO:0000313" key="4">
    <source>
        <dbReference type="EMBL" id="SNT02641.1"/>
    </source>
</evidence>
<dbReference type="SMART" id="SM00903">
    <property type="entry name" value="Flavin_Reduct"/>
    <property type="match status" value="1"/>
</dbReference>
<name>A0A239J9R6_9NOCA</name>
<gene>
    <name evidence="4" type="ORF">SAMN05421642_108122</name>
</gene>
<dbReference type="InterPro" id="IPR012349">
    <property type="entry name" value="Split_barrel_FMN-bd"/>
</dbReference>
<dbReference type="EMBL" id="FZOW01000008">
    <property type="protein sequence ID" value="SNT02641.1"/>
    <property type="molecule type" value="Genomic_DNA"/>
</dbReference>
<proteinExistence type="inferred from homology"/>
<dbReference type="GO" id="GO:0042602">
    <property type="term" value="F:riboflavin reductase (NADPH) activity"/>
    <property type="evidence" value="ECO:0007669"/>
    <property type="project" value="TreeGrafter"/>
</dbReference>
<evidence type="ECO:0000256" key="1">
    <source>
        <dbReference type="ARBA" id="ARBA00008898"/>
    </source>
</evidence>
<dbReference type="AlphaFoldDB" id="A0A239J9R6"/>
<evidence type="ECO:0000259" key="3">
    <source>
        <dbReference type="SMART" id="SM00903"/>
    </source>
</evidence>
<organism evidence="4 5">
    <name type="scientific">Rhodococcoides kyotonense</name>
    <dbReference type="NCBI Taxonomy" id="398843"/>
    <lineage>
        <taxon>Bacteria</taxon>
        <taxon>Bacillati</taxon>
        <taxon>Actinomycetota</taxon>
        <taxon>Actinomycetes</taxon>
        <taxon>Mycobacteriales</taxon>
        <taxon>Nocardiaceae</taxon>
        <taxon>Rhodococcoides</taxon>
    </lineage>
</organism>
<dbReference type="GO" id="GO:0010181">
    <property type="term" value="F:FMN binding"/>
    <property type="evidence" value="ECO:0007669"/>
    <property type="project" value="InterPro"/>
</dbReference>
<keyword evidence="5" id="KW-1185">Reference proteome</keyword>
<dbReference type="InterPro" id="IPR050268">
    <property type="entry name" value="NADH-dep_flavin_reductase"/>
</dbReference>
<keyword evidence="2" id="KW-0560">Oxidoreductase</keyword>
<dbReference type="InterPro" id="IPR002563">
    <property type="entry name" value="Flavin_Rdtase-like_dom"/>
</dbReference>
<feature type="domain" description="Flavin reductase like" evidence="3">
    <location>
        <begin position="33"/>
        <end position="175"/>
    </location>
</feature>
<dbReference type="PANTHER" id="PTHR30466">
    <property type="entry name" value="FLAVIN REDUCTASE"/>
    <property type="match status" value="1"/>
</dbReference>
<dbReference type="PANTHER" id="PTHR30466:SF11">
    <property type="entry name" value="FLAVIN-DEPENDENT MONOOXYGENASE, REDUCTASE SUBUNIT HSAB"/>
    <property type="match status" value="1"/>
</dbReference>
<dbReference type="Proteomes" id="UP000198327">
    <property type="component" value="Unassembled WGS sequence"/>
</dbReference>
<evidence type="ECO:0000256" key="2">
    <source>
        <dbReference type="ARBA" id="ARBA00023002"/>
    </source>
</evidence>
<dbReference type="SUPFAM" id="SSF50475">
    <property type="entry name" value="FMN-binding split barrel"/>
    <property type="match status" value="1"/>
</dbReference>
<dbReference type="Pfam" id="PF01613">
    <property type="entry name" value="Flavin_Reduct"/>
    <property type="match status" value="1"/>
</dbReference>